<sequence length="289" mass="32698">MKKAQYIAGKIVTYFLLTCFFIFILVPFVMIVLTALKNPSEITDMPNRTLWHRIIPDSFANFENIKAVFFGYASQLNGVPFYRFIYNSLIVTVCSLIPSLFLALTSAYGFAKYEFPAKNIVFYMFLGLVMIPMEMVSIPLFMIISRMGLINTYAGMMVPGFISAFGTFLLKESIEPIPLSYIEAGRIDGAGEFWIFRKIIVPMIKGPIVTFIVIKATWSWNDFFWPLLVVTEEKMKTVTLGLSKFSNDLFKEYGQLTAAVLLSIIPLLIVFIFCNRNIKSGLMSAGVKG</sequence>
<dbReference type="GO" id="GO:0055085">
    <property type="term" value="P:transmembrane transport"/>
    <property type="evidence" value="ECO:0007669"/>
    <property type="project" value="InterPro"/>
</dbReference>
<dbReference type="PANTHER" id="PTHR43744">
    <property type="entry name" value="ABC TRANSPORTER PERMEASE PROTEIN MG189-RELATED-RELATED"/>
    <property type="match status" value="1"/>
</dbReference>
<dbReference type="GO" id="GO:0005886">
    <property type="term" value="C:plasma membrane"/>
    <property type="evidence" value="ECO:0007669"/>
    <property type="project" value="UniProtKB-SubCell"/>
</dbReference>
<dbReference type="InterPro" id="IPR035906">
    <property type="entry name" value="MetI-like_sf"/>
</dbReference>
<comment type="subcellular location">
    <subcellularLocation>
        <location evidence="1 8">Cell membrane</location>
        <topology evidence="1 8">Multi-pass membrane protein</topology>
    </subcellularLocation>
</comment>
<dbReference type="EMBL" id="CP067089">
    <property type="protein sequence ID" value="QQO10983.1"/>
    <property type="molecule type" value="Genomic_DNA"/>
</dbReference>
<evidence type="ECO:0000256" key="7">
    <source>
        <dbReference type="ARBA" id="ARBA00023136"/>
    </source>
</evidence>
<feature type="transmembrane region" description="Helical" evidence="8">
    <location>
        <begin position="199"/>
        <end position="218"/>
    </location>
</feature>
<keyword evidence="5 8" id="KW-0812">Transmembrane</keyword>
<dbReference type="PROSITE" id="PS50928">
    <property type="entry name" value="ABC_TM1"/>
    <property type="match status" value="1"/>
</dbReference>
<proteinExistence type="inferred from homology"/>
<feature type="transmembrane region" description="Helical" evidence="8">
    <location>
        <begin position="120"/>
        <end position="144"/>
    </location>
</feature>
<dbReference type="Proteomes" id="UP000595917">
    <property type="component" value="Chromosome"/>
</dbReference>
<organism evidence="10 11">
    <name type="scientific">Breznakiella homolactica</name>
    <dbReference type="NCBI Taxonomy" id="2798577"/>
    <lineage>
        <taxon>Bacteria</taxon>
        <taxon>Pseudomonadati</taxon>
        <taxon>Spirochaetota</taxon>
        <taxon>Spirochaetia</taxon>
        <taxon>Spirochaetales</taxon>
        <taxon>Breznakiellaceae</taxon>
        <taxon>Breznakiella</taxon>
    </lineage>
</organism>
<dbReference type="RefSeq" id="WP_215628290.1">
    <property type="nucleotide sequence ID" value="NZ_CP067089.2"/>
</dbReference>
<dbReference type="KEGG" id="bhc:JFL75_08710"/>
<feature type="transmembrane region" description="Helical" evidence="8">
    <location>
        <begin position="150"/>
        <end position="170"/>
    </location>
</feature>
<dbReference type="CDD" id="cd06261">
    <property type="entry name" value="TM_PBP2"/>
    <property type="match status" value="1"/>
</dbReference>
<evidence type="ECO:0000256" key="1">
    <source>
        <dbReference type="ARBA" id="ARBA00004651"/>
    </source>
</evidence>
<keyword evidence="6 8" id="KW-1133">Transmembrane helix</keyword>
<dbReference type="Gene3D" id="1.10.3720.10">
    <property type="entry name" value="MetI-like"/>
    <property type="match status" value="1"/>
</dbReference>
<protein>
    <recommendedName>
        <fullName evidence="2">sn-glycerol-3-phosphate transport system permease protein UgpE</fullName>
    </recommendedName>
</protein>
<evidence type="ECO:0000256" key="3">
    <source>
        <dbReference type="ARBA" id="ARBA00022448"/>
    </source>
</evidence>
<feature type="transmembrane region" description="Helical" evidence="8">
    <location>
        <begin position="12"/>
        <end position="36"/>
    </location>
</feature>
<evidence type="ECO:0000256" key="8">
    <source>
        <dbReference type="RuleBase" id="RU363032"/>
    </source>
</evidence>
<dbReference type="PANTHER" id="PTHR43744:SF8">
    <property type="entry name" value="SN-GLYCEROL-3-PHOSPHATE TRANSPORT SYSTEM PERMEASE PROTEIN UGPE"/>
    <property type="match status" value="1"/>
</dbReference>
<evidence type="ECO:0000256" key="2">
    <source>
        <dbReference type="ARBA" id="ARBA00020515"/>
    </source>
</evidence>
<keyword evidence="11" id="KW-1185">Reference proteome</keyword>
<name>A0A7T8BD81_9SPIR</name>
<comment type="similarity">
    <text evidence="8">Belongs to the binding-protein-dependent transport system permease family.</text>
</comment>
<gene>
    <name evidence="10" type="ORF">JFL75_08710</name>
</gene>
<evidence type="ECO:0000313" key="11">
    <source>
        <dbReference type="Proteomes" id="UP000595917"/>
    </source>
</evidence>
<accession>A0A7T8BD81</accession>
<evidence type="ECO:0000259" key="9">
    <source>
        <dbReference type="PROSITE" id="PS50928"/>
    </source>
</evidence>
<evidence type="ECO:0000256" key="6">
    <source>
        <dbReference type="ARBA" id="ARBA00022989"/>
    </source>
</evidence>
<evidence type="ECO:0000256" key="4">
    <source>
        <dbReference type="ARBA" id="ARBA00022475"/>
    </source>
</evidence>
<keyword evidence="3 8" id="KW-0813">Transport</keyword>
<feature type="domain" description="ABC transmembrane type-1" evidence="9">
    <location>
        <begin position="85"/>
        <end position="274"/>
    </location>
</feature>
<evidence type="ECO:0000256" key="5">
    <source>
        <dbReference type="ARBA" id="ARBA00022692"/>
    </source>
</evidence>
<dbReference type="SUPFAM" id="SSF161098">
    <property type="entry name" value="MetI-like"/>
    <property type="match status" value="1"/>
</dbReference>
<dbReference type="Pfam" id="PF00528">
    <property type="entry name" value="BPD_transp_1"/>
    <property type="match status" value="1"/>
</dbReference>
<reference evidence="10" key="1">
    <citation type="submission" date="2021-01" db="EMBL/GenBank/DDBJ databases">
        <title>Description of Breznakiella homolactica.</title>
        <authorList>
            <person name="Song Y."/>
            <person name="Brune A."/>
        </authorList>
    </citation>
    <scope>NUCLEOTIDE SEQUENCE</scope>
    <source>
        <strain evidence="10">RmG30</strain>
    </source>
</reference>
<dbReference type="AlphaFoldDB" id="A0A7T8BD81"/>
<feature type="transmembrane region" description="Helical" evidence="8">
    <location>
        <begin position="84"/>
        <end position="108"/>
    </location>
</feature>
<evidence type="ECO:0000313" key="10">
    <source>
        <dbReference type="EMBL" id="QQO10983.1"/>
    </source>
</evidence>
<dbReference type="InterPro" id="IPR000515">
    <property type="entry name" value="MetI-like"/>
</dbReference>
<feature type="transmembrane region" description="Helical" evidence="8">
    <location>
        <begin position="253"/>
        <end position="274"/>
    </location>
</feature>
<keyword evidence="4" id="KW-1003">Cell membrane</keyword>
<keyword evidence="7 8" id="KW-0472">Membrane</keyword>